<dbReference type="Pfam" id="PF12937">
    <property type="entry name" value="F-box-like"/>
    <property type="match status" value="1"/>
</dbReference>
<proteinExistence type="predicted"/>
<dbReference type="InterPro" id="IPR001810">
    <property type="entry name" value="F-box_dom"/>
</dbReference>
<protein>
    <recommendedName>
        <fullName evidence="1">F-box domain-containing protein</fullName>
    </recommendedName>
</protein>
<evidence type="ECO:0000259" key="1">
    <source>
        <dbReference type="Pfam" id="PF12937"/>
    </source>
</evidence>
<reference evidence="2" key="1">
    <citation type="submission" date="2023-03" db="EMBL/GenBank/DDBJ databases">
        <title>Complete genome of Cladonia borealis.</title>
        <authorList>
            <person name="Park H."/>
        </authorList>
    </citation>
    <scope>NUCLEOTIDE SEQUENCE</scope>
    <source>
        <strain evidence="2">ANT050790</strain>
    </source>
</reference>
<feature type="domain" description="F-box" evidence="1">
    <location>
        <begin position="5"/>
        <end position="67"/>
    </location>
</feature>
<comment type="caution">
    <text evidence="2">The sequence shown here is derived from an EMBL/GenBank/DDBJ whole genome shotgun (WGS) entry which is preliminary data.</text>
</comment>
<organism evidence="2 3">
    <name type="scientific">Cladonia borealis</name>
    <dbReference type="NCBI Taxonomy" id="184061"/>
    <lineage>
        <taxon>Eukaryota</taxon>
        <taxon>Fungi</taxon>
        <taxon>Dikarya</taxon>
        <taxon>Ascomycota</taxon>
        <taxon>Pezizomycotina</taxon>
        <taxon>Lecanoromycetes</taxon>
        <taxon>OSLEUM clade</taxon>
        <taxon>Lecanoromycetidae</taxon>
        <taxon>Lecanorales</taxon>
        <taxon>Lecanorineae</taxon>
        <taxon>Cladoniaceae</taxon>
        <taxon>Cladonia</taxon>
    </lineage>
</organism>
<name>A0AA39QSF7_9LECA</name>
<dbReference type="Proteomes" id="UP001166286">
    <property type="component" value="Unassembled WGS sequence"/>
</dbReference>
<dbReference type="EMBL" id="JAFEKC020000025">
    <property type="protein sequence ID" value="KAK0507034.1"/>
    <property type="molecule type" value="Genomic_DNA"/>
</dbReference>
<gene>
    <name evidence="2" type="ORF">JMJ35_010492</name>
</gene>
<dbReference type="AlphaFoldDB" id="A0AA39QSF7"/>
<evidence type="ECO:0000313" key="3">
    <source>
        <dbReference type="Proteomes" id="UP001166286"/>
    </source>
</evidence>
<evidence type="ECO:0000313" key="2">
    <source>
        <dbReference type="EMBL" id="KAK0507034.1"/>
    </source>
</evidence>
<accession>A0AA39QSF7</accession>
<sequence length="382" mass="43945">MSSLVDLPAELVLQILSFLTERQPHSIKNLHGEPSETLLQSEYQPVKNLSLTCRRLRTLCLQTLFTNVKLTSTSLGLSVFREQFISFFQDHDLVRGIESVLFYQVASDNRDNEHEYRKVPLCTIEWQILWTISQLNPPAITIMLHPSSFQELMPYDLRESDDWAFQIPYQVLHLSQATDTPSACVPVDKSQDKNILNILPWSHCTFNEGSSIRAYSTYQYFQKHVPSIFTPINEQKMRDGVRRTLPYLTSIDYIAIFPFPARHMQHFCSFLKVAAPSLRHLRTRFSPTRGNGALDDKETLGTCERTDLWSELETCYTFLGLSLRLGILDSLDDLTVLDYDNPELRDAIYRALAFEMCADWAHDGNGKWVVLTGKDWSAPRAI</sequence>
<keyword evidence="3" id="KW-1185">Reference proteome</keyword>